<accession>A0A2R8BH79</accession>
<dbReference type="InterPro" id="IPR036390">
    <property type="entry name" value="WH_DNA-bd_sf"/>
</dbReference>
<dbReference type="PROSITE" id="PS51197">
    <property type="entry name" value="HTH_RRF2_2"/>
    <property type="match status" value="1"/>
</dbReference>
<dbReference type="InterPro" id="IPR000944">
    <property type="entry name" value="Tscrpt_reg_Rrf2"/>
</dbReference>
<dbReference type="SUPFAM" id="SSF46785">
    <property type="entry name" value="Winged helix' DNA-binding domain"/>
    <property type="match status" value="1"/>
</dbReference>
<gene>
    <name evidence="1" type="primary">ywnA</name>
    <name evidence="1" type="ORF">ASD8599_03187</name>
</gene>
<name>A0A2R8BH79_9RHOB</name>
<dbReference type="Pfam" id="PF02082">
    <property type="entry name" value="Rrf2"/>
    <property type="match status" value="1"/>
</dbReference>
<dbReference type="PANTHER" id="PTHR33221">
    <property type="entry name" value="WINGED HELIX-TURN-HELIX TRANSCRIPTIONAL REGULATOR, RRF2 FAMILY"/>
    <property type="match status" value="1"/>
</dbReference>
<evidence type="ECO:0000313" key="2">
    <source>
        <dbReference type="Proteomes" id="UP000244880"/>
    </source>
</evidence>
<protein>
    <submittedName>
        <fullName evidence="1">HTH-type transcriptional regulator YwnA</fullName>
    </submittedName>
</protein>
<dbReference type="PANTHER" id="PTHR33221:SF15">
    <property type="entry name" value="HTH-TYPE TRANSCRIPTIONAL REGULATOR YWGB-RELATED"/>
    <property type="match status" value="1"/>
</dbReference>
<dbReference type="Proteomes" id="UP000244880">
    <property type="component" value="Unassembled WGS sequence"/>
</dbReference>
<dbReference type="EMBL" id="OMOR01000001">
    <property type="protein sequence ID" value="SPH22444.1"/>
    <property type="molecule type" value="Genomic_DNA"/>
</dbReference>
<sequence length="119" mass="12701">MAMTPTKMRTSASIAEHSGTNAVVVRRVLGTLKDAGLLSSEKGHAGGWRLARKPEDISLADVYLALGESLVASKVAPNSSDCSLEDTLQNKVADVLQDVEKQLVLQLNQTSILDIANTR</sequence>
<dbReference type="GO" id="GO:0005829">
    <property type="term" value="C:cytosol"/>
    <property type="evidence" value="ECO:0007669"/>
    <property type="project" value="TreeGrafter"/>
</dbReference>
<dbReference type="Gene3D" id="1.10.10.10">
    <property type="entry name" value="Winged helix-like DNA-binding domain superfamily/Winged helix DNA-binding domain"/>
    <property type="match status" value="1"/>
</dbReference>
<dbReference type="InterPro" id="IPR036388">
    <property type="entry name" value="WH-like_DNA-bd_sf"/>
</dbReference>
<keyword evidence="2" id="KW-1185">Reference proteome</keyword>
<proteinExistence type="predicted"/>
<dbReference type="AlphaFoldDB" id="A0A2R8BH79"/>
<dbReference type="GO" id="GO:0003700">
    <property type="term" value="F:DNA-binding transcription factor activity"/>
    <property type="evidence" value="ECO:0007669"/>
    <property type="project" value="TreeGrafter"/>
</dbReference>
<evidence type="ECO:0000313" key="1">
    <source>
        <dbReference type="EMBL" id="SPH22444.1"/>
    </source>
</evidence>
<organism evidence="1 2">
    <name type="scientific">Ascidiaceihabitans donghaensis</name>
    <dbReference type="NCBI Taxonomy" id="1510460"/>
    <lineage>
        <taxon>Bacteria</taxon>
        <taxon>Pseudomonadati</taxon>
        <taxon>Pseudomonadota</taxon>
        <taxon>Alphaproteobacteria</taxon>
        <taxon>Rhodobacterales</taxon>
        <taxon>Paracoccaceae</taxon>
        <taxon>Ascidiaceihabitans</taxon>
    </lineage>
</organism>
<reference evidence="1 2" key="1">
    <citation type="submission" date="2018-03" db="EMBL/GenBank/DDBJ databases">
        <authorList>
            <person name="Keele B.F."/>
        </authorList>
    </citation>
    <scope>NUCLEOTIDE SEQUENCE [LARGE SCALE GENOMIC DNA]</scope>
    <source>
        <strain evidence="1 2">CECT 8599</strain>
    </source>
</reference>